<dbReference type="EMBL" id="JACBKZ010000005">
    <property type="protein sequence ID" value="KAF5950890.1"/>
    <property type="molecule type" value="Genomic_DNA"/>
</dbReference>
<proteinExistence type="predicted"/>
<comment type="caution">
    <text evidence="1">The sequence shown here is derived from an EMBL/GenBank/DDBJ whole genome shotgun (WGS) entry which is preliminary data.</text>
</comment>
<evidence type="ECO:0000313" key="2">
    <source>
        <dbReference type="Proteomes" id="UP000593564"/>
    </source>
</evidence>
<dbReference type="Proteomes" id="UP000593564">
    <property type="component" value="Unassembled WGS sequence"/>
</dbReference>
<evidence type="ECO:0000313" key="1">
    <source>
        <dbReference type="EMBL" id="KAF5950890.1"/>
    </source>
</evidence>
<gene>
    <name evidence="1" type="ORF">HYC85_012883</name>
</gene>
<keyword evidence="2" id="KW-1185">Reference proteome</keyword>
<reference evidence="2" key="1">
    <citation type="journal article" date="2020" name="Nat. Commun.">
        <title>Genome assembly of wild tea tree DASZ reveals pedigree and selection history of tea varieties.</title>
        <authorList>
            <person name="Zhang W."/>
            <person name="Zhang Y."/>
            <person name="Qiu H."/>
            <person name="Guo Y."/>
            <person name="Wan H."/>
            <person name="Zhang X."/>
            <person name="Scossa F."/>
            <person name="Alseekh S."/>
            <person name="Zhang Q."/>
            <person name="Wang P."/>
            <person name="Xu L."/>
            <person name="Schmidt M.H."/>
            <person name="Jia X."/>
            <person name="Li D."/>
            <person name="Zhu A."/>
            <person name="Guo F."/>
            <person name="Chen W."/>
            <person name="Ni D."/>
            <person name="Usadel B."/>
            <person name="Fernie A.R."/>
            <person name="Wen W."/>
        </authorList>
    </citation>
    <scope>NUCLEOTIDE SEQUENCE [LARGE SCALE GENOMIC DNA]</scope>
    <source>
        <strain evidence="2">cv. G240</strain>
    </source>
</reference>
<organism evidence="1 2">
    <name type="scientific">Camellia sinensis</name>
    <name type="common">Tea plant</name>
    <name type="synonym">Thea sinensis</name>
    <dbReference type="NCBI Taxonomy" id="4442"/>
    <lineage>
        <taxon>Eukaryota</taxon>
        <taxon>Viridiplantae</taxon>
        <taxon>Streptophyta</taxon>
        <taxon>Embryophyta</taxon>
        <taxon>Tracheophyta</taxon>
        <taxon>Spermatophyta</taxon>
        <taxon>Magnoliopsida</taxon>
        <taxon>eudicotyledons</taxon>
        <taxon>Gunneridae</taxon>
        <taxon>Pentapetalae</taxon>
        <taxon>asterids</taxon>
        <taxon>Ericales</taxon>
        <taxon>Theaceae</taxon>
        <taxon>Camellia</taxon>
    </lineage>
</organism>
<reference evidence="1 2" key="2">
    <citation type="submission" date="2020-07" db="EMBL/GenBank/DDBJ databases">
        <title>Genome assembly of wild tea tree DASZ reveals pedigree and selection history of tea varieties.</title>
        <authorList>
            <person name="Zhang W."/>
        </authorList>
    </citation>
    <scope>NUCLEOTIDE SEQUENCE [LARGE SCALE GENOMIC DNA]</scope>
    <source>
        <strain evidence="2">cv. G240</strain>
        <tissue evidence="1">Leaf</tissue>
    </source>
</reference>
<accession>A0A7J7HD91</accession>
<name>A0A7J7HD91_CAMSI</name>
<sequence length="88" mass="9928">MALYVLFVAVLLFIILTWLLLFFMCYVQAPAPAATAEKVLKKTNAKGSVQKGKILEVVKEVPLDPIAEKLRQERYGRKKKTAEVALQH</sequence>
<dbReference type="AlphaFoldDB" id="A0A7J7HD91"/>
<protein>
    <submittedName>
        <fullName evidence="1">Uncharacterized protein</fullName>
    </submittedName>
</protein>